<dbReference type="Proteomes" id="UP000045840">
    <property type="component" value="Unassembled WGS sequence"/>
</dbReference>
<dbReference type="Proteomes" id="UP000044625">
    <property type="component" value="Unassembled WGS sequence"/>
</dbReference>
<evidence type="ECO:0000313" key="1">
    <source>
        <dbReference type="EMBL" id="CNI05264.1"/>
    </source>
</evidence>
<dbReference type="EMBL" id="CWJL01000026">
    <property type="protein sequence ID" value="CRY68779.1"/>
    <property type="molecule type" value="Genomic_DNA"/>
</dbReference>
<name>A0A0T9QC87_9GAMM</name>
<dbReference type="STRING" id="1288385.ERS137968_03907"/>
<dbReference type="AlphaFoldDB" id="A0A0T9QC87"/>
<evidence type="ECO:0000313" key="2">
    <source>
        <dbReference type="EMBL" id="CRY68779.1"/>
    </source>
</evidence>
<sequence length="93" mass="11070">MVSRSMTIYSKLEIKITYDLGEGNQVYTETLMPEVNRFRFSEWFSFNNQSPPEFIVLDDGDFIRSLYIKRVTIRRFKKCADGDCPDQYEDYLS</sequence>
<reference evidence="1" key="2">
    <citation type="submission" date="2015-03" db="EMBL/GenBank/DDBJ databases">
        <authorList>
            <person name="Murphy D."/>
        </authorList>
    </citation>
    <scope>NUCLEOTIDE SEQUENCE [LARGE SCALE GENOMIC DNA]</scope>
    <source>
        <strain evidence="1">A125KOH2</strain>
    </source>
</reference>
<keyword evidence="3" id="KW-1185">Reference proteome</keyword>
<reference evidence="4" key="1">
    <citation type="submission" date="2015-03" db="EMBL/GenBank/DDBJ databases">
        <authorList>
            <consortium name="Pathogen Informatics"/>
        </authorList>
    </citation>
    <scope>NUCLEOTIDE SEQUENCE [LARGE SCALE GENOMIC DNA]</scope>
    <source>
        <strain evidence="4">A125KOH2</strain>
    </source>
</reference>
<proteinExistence type="predicted"/>
<protein>
    <submittedName>
        <fullName evidence="1">Uncharacterized protein</fullName>
    </submittedName>
</protein>
<evidence type="ECO:0000313" key="4">
    <source>
        <dbReference type="Proteomes" id="UP000045840"/>
    </source>
</evidence>
<accession>A0A0T9QC87</accession>
<dbReference type="EMBL" id="CQAZ01000026">
    <property type="protein sequence ID" value="CNI05264.1"/>
    <property type="molecule type" value="Genomic_DNA"/>
</dbReference>
<organism evidence="1 4">
    <name type="scientific">Yersinia pekkanenii</name>
    <dbReference type="NCBI Taxonomy" id="1288385"/>
    <lineage>
        <taxon>Bacteria</taxon>
        <taxon>Pseudomonadati</taxon>
        <taxon>Pseudomonadota</taxon>
        <taxon>Gammaproteobacteria</taxon>
        <taxon>Enterobacterales</taxon>
        <taxon>Yersiniaceae</taxon>
        <taxon>Yersinia</taxon>
    </lineage>
</organism>
<gene>
    <name evidence="1" type="ORF">ERS008529_02920</name>
    <name evidence="2" type="ORF">ERS137968_03907</name>
</gene>
<reference evidence="2 3" key="3">
    <citation type="submission" date="2015-03" db="EMBL/GenBank/DDBJ databases">
        <authorList>
            <consortium name="Pathogen Informatics"/>
            <person name="Murphy D."/>
        </authorList>
    </citation>
    <scope>NUCLEOTIDE SEQUENCE [LARGE SCALE GENOMIC DNA]</scope>
    <source>
        <strain evidence="2">Type strain: CIP110230</strain>
        <strain evidence="3">type strain: CIP110230</strain>
    </source>
</reference>
<evidence type="ECO:0000313" key="3">
    <source>
        <dbReference type="Proteomes" id="UP000044625"/>
    </source>
</evidence>